<keyword evidence="9 16" id="KW-0479">Metal-binding</keyword>
<dbReference type="SUPFAM" id="SSF52540">
    <property type="entry name" value="P-loop containing nucleoside triphosphate hydrolases"/>
    <property type="match status" value="1"/>
</dbReference>
<comment type="caution">
    <text evidence="17">The sequence shown here is derived from an EMBL/GenBank/DDBJ whole genome shotgun (WGS) entry which is preliminary data.</text>
</comment>
<feature type="binding site" evidence="16">
    <location>
        <position position="104"/>
    </location>
    <ligand>
        <name>substrate</name>
    </ligand>
</feature>
<comment type="similarity">
    <text evidence="4 16">Belongs to the shikimate kinase family.</text>
</comment>
<name>A0ABC9NSS8_ESCAT</name>
<dbReference type="InterPro" id="IPR000623">
    <property type="entry name" value="Shikimate_kinase/TSH1"/>
</dbReference>
<feature type="binding site" evidence="16">
    <location>
        <position position="86"/>
    </location>
    <ligand>
        <name>Mg(2+)</name>
        <dbReference type="ChEBI" id="CHEBI:18420"/>
    </ligand>
</feature>
<keyword evidence="7 16" id="KW-0028">Amino-acid biosynthesis</keyword>
<gene>
    <name evidence="16 17" type="primary">aroK</name>
    <name evidence="17" type="ORF">ESCAB7627_4362</name>
</gene>
<keyword evidence="13 16" id="KW-0460">Magnesium</keyword>
<evidence type="ECO:0000313" key="17">
    <source>
        <dbReference type="EMBL" id="EDS93308.1"/>
    </source>
</evidence>
<dbReference type="PRINTS" id="PR01100">
    <property type="entry name" value="SHIKIMTKNASE"/>
</dbReference>
<organism evidence="17 18">
    <name type="scientific">Escherichia albertii (strain TW07627)</name>
    <dbReference type="NCBI Taxonomy" id="502347"/>
    <lineage>
        <taxon>Bacteria</taxon>
        <taxon>Pseudomonadati</taxon>
        <taxon>Pseudomonadota</taxon>
        <taxon>Gammaproteobacteria</taxon>
        <taxon>Enterobacterales</taxon>
        <taxon>Enterobacteriaceae</taxon>
        <taxon>Escherichia</taxon>
    </lineage>
</organism>
<sequence>MVIARQCACSDQICRGIGDLFSCQTRWSIEIIFSLTLAISYEVSVHVLWRSLSEAGLSLTNSLSSTEKMAEKRNIFLVGPMGAGKSTIGRQLAQQLNMEFYDSDQEIEKRTGADVGWVFDLEGEEGFREREEKVINELTEKQGIVLATGGGSVKSRETRNRLSARGVVVYLETTIEKQLARTQRDKKRPLLHVETPPREVLEALANERNPLYEEIADVTIRTDDQSAKVVANQIIHMLESN</sequence>
<comment type="catalytic activity">
    <reaction evidence="15 16">
        <text>shikimate + ATP = 3-phosphoshikimate + ADP + H(+)</text>
        <dbReference type="Rhea" id="RHEA:13121"/>
        <dbReference type="ChEBI" id="CHEBI:15378"/>
        <dbReference type="ChEBI" id="CHEBI:30616"/>
        <dbReference type="ChEBI" id="CHEBI:36208"/>
        <dbReference type="ChEBI" id="CHEBI:145989"/>
        <dbReference type="ChEBI" id="CHEBI:456216"/>
        <dbReference type="EC" id="2.7.1.71"/>
    </reaction>
</comment>
<comment type="cofactor">
    <cofactor evidence="16">
        <name>Mg(2+)</name>
        <dbReference type="ChEBI" id="CHEBI:18420"/>
    </cofactor>
    <text evidence="16">Binds 1 Mg(2+) ion per subunit.</text>
</comment>
<dbReference type="InterPro" id="IPR027417">
    <property type="entry name" value="P-loop_NTPase"/>
</dbReference>
<reference evidence="17 18" key="1">
    <citation type="submission" date="2008-02" db="EMBL/GenBank/DDBJ databases">
        <title>Annotation of Escherichia albertii TW07627.</title>
        <authorList>
            <person name="Sutton G."/>
            <person name="Whittam T.S."/>
            <person name="Sebastian Y."/>
        </authorList>
    </citation>
    <scope>NUCLEOTIDE SEQUENCE [LARGE SCALE GENOMIC DNA]</scope>
    <source>
        <strain evidence="17 18">TW07627</strain>
    </source>
</reference>
<dbReference type="EMBL" id="ABKX01000002">
    <property type="protein sequence ID" value="EDS93308.1"/>
    <property type="molecule type" value="Genomic_DNA"/>
</dbReference>
<dbReference type="GO" id="GO:0008652">
    <property type="term" value="P:amino acid biosynthetic process"/>
    <property type="evidence" value="ECO:0007669"/>
    <property type="project" value="UniProtKB-KW"/>
</dbReference>
<dbReference type="CDD" id="cd00464">
    <property type="entry name" value="SK"/>
    <property type="match status" value="1"/>
</dbReference>
<feature type="binding site" evidence="16">
    <location>
        <position position="208"/>
    </location>
    <ligand>
        <name>substrate</name>
    </ligand>
</feature>
<evidence type="ECO:0000256" key="12">
    <source>
        <dbReference type="ARBA" id="ARBA00022840"/>
    </source>
</evidence>
<accession>A0ABC9NSS8</accession>
<dbReference type="Pfam" id="PF01202">
    <property type="entry name" value="SKI"/>
    <property type="match status" value="1"/>
</dbReference>
<proteinExistence type="inferred from homology"/>
<comment type="subcellular location">
    <subcellularLocation>
        <location evidence="2 16">Cytoplasm</location>
    </subcellularLocation>
</comment>
<feature type="binding site" evidence="16">
    <location>
        <position position="128"/>
    </location>
    <ligand>
        <name>substrate</name>
    </ligand>
</feature>
<dbReference type="InterPro" id="IPR023000">
    <property type="entry name" value="Shikimate_kinase_CS"/>
</dbReference>
<dbReference type="PANTHER" id="PTHR21087:SF16">
    <property type="entry name" value="SHIKIMATE KINASE 1, CHLOROPLASTIC"/>
    <property type="match status" value="1"/>
</dbReference>
<dbReference type="GO" id="GO:0009073">
    <property type="term" value="P:aromatic amino acid family biosynthetic process"/>
    <property type="evidence" value="ECO:0007669"/>
    <property type="project" value="UniProtKB-KW"/>
</dbReference>
<feature type="binding site" evidence="16">
    <location>
        <position position="225"/>
    </location>
    <ligand>
        <name>ATP</name>
        <dbReference type="ChEBI" id="CHEBI:30616"/>
    </ligand>
</feature>
<evidence type="ECO:0000256" key="2">
    <source>
        <dbReference type="ARBA" id="ARBA00004496"/>
    </source>
</evidence>
<evidence type="ECO:0000256" key="7">
    <source>
        <dbReference type="ARBA" id="ARBA00022605"/>
    </source>
</evidence>
<comment type="pathway">
    <text evidence="3 16">Metabolic intermediate biosynthesis; chorismate biosynthesis; chorismate from D-erythrose 4-phosphate and phosphoenolpyruvate: step 5/7.</text>
</comment>
<evidence type="ECO:0000256" key="8">
    <source>
        <dbReference type="ARBA" id="ARBA00022679"/>
    </source>
</evidence>
<dbReference type="GO" id="GO:0004765">
    <property type="term" value="F:shikimate kinase activity"/>
    <property type="evidence" value="ECO:0007669"/>
    <property type="project" value="UniProtKB-UniRule"/>
</dbReference>
<dbReference type="NCBIfam" id="NF003456">
    <property type="entry name" value="PRK05057.1"/>
    <property type="match status" value="1"/>
</dbReference>
<feature type="binding site" evidence="16">
    <location>
        <begin position="82"/>
        <end position="87"/>
    </location>
    <ligand>
        <name>ATP</name>
        <dbReference type="ChEBI" id="CHEBI:30616"/>
    </ligand>
</feature>
<dbReference type="InterPro" id="IPR031322">
    <property type="entry name" value="Shikimate/glucono_kinase"/>
</dbReference>
<evidence type="ECO:0000256" key="14">
    <source>
        <dbReference type="ARBA" id="ARBA00023141"/>
    </source>
</evidence>
<keyword evidence="8 16" id="KW-0808">Transferase</keyword>
<evidence type="ECO:0000256" key="6">
    <source>
        <dbReference type="ARBA" id="ARBA00022490"/>
    </source>
</evidence>
<evidence type="ECO:0000256" key="1">
    <source>
        <dbReference type="ARBA" id="ARBA00002641"/>
    </source>
</evidence>
<dbReference type="EC" id="2.7.1.71" evidence="16"/>
<evidence type="ECO:0000256" key="10">
    <source>
        <dbReference type="ARBA" id="ARBA00022741"/>
    </source>
</evidence>
<keyword evidence="12 16" id="KW-0067">ATP-binding</keyword>
<dbReference type="GO" id="GO:0005737">
    <property type="term" value="C:cytoplasm"/>
    <property type="evidence" value="ECO:0007669"/>
    <property type="project" value="UniProtKB-SubCell"/>
</dbReference>
<dbReference type="GO" id="GO:0005524">
    <property type="term" value="F:ATP binding"/>
    <property type="evidence" value="ECO:0007669"/>
    <property type="project" value="UniProtKB-UniRule"/>
</dbReference>
<dbReference type="GO" id="GO:0000287">
    <property type="term" value="F:magnesium ion binding"/>
    <property type="evidence" value="ECO:0007669"/>
    <property type="project" value="UniProtKB-UniRule"/>
</dbReference>
<evidence type="ECO:0000256" key="4">
    <source>
        <dbReference type="ARBA" id="ARBA00006997"/>
    </source>
</evidence>
<comment type="subunit">
    <text evidence="5 16">Monomer.</text>
</comment>
<dbReference type="FunFam" id="3.40.50.300:FF:000099">
    <property type="entry name" value="Shikimate kinase 1"/>
    <property type="match status" value="1"/>
</dbReference>
<dbReference type="AlphaFoldDB" id="A0ABC9NSS8"/>
<feature type="binding site" evidence="16">
    <location>
        <position position="150"/>
    </location>
    <ligand>
        <name>substrate</name>
    </ligand>
</feature>
<keyword evidence="11 16" id="KW-0418">Kinase</keyword>
<protein>
    <recommendedName>
        <fullName evidence="16">Shikimate kinase 1</fullName>
        <shortName evidence="16">SK 1</shortName>
        <ecNumber evidence="16">2.7.1.71</ecNumber>
    </recommendedName>
</protein>
<dbReference type="Proteomes" id="UP000003042">
    <property type="component" value="Unassembled WGS sequence"/>
</dbReference>
<dbReference type="Gene3D" id="3.40.50.300">
    <property type="entry name" value="P-loop containing nucleotide triphosphate hydrolases"/>
    <property type="match status" value="1"/>
</dbReference>
<keyword evidence="10 16" id="KW-0547">Nucleotide-binding</keyword>
<evidence type="ECO:0000256" key="5">
    <source>
        <dbReference type="ARBA" id="ARBA00011245"/>
    </source>
</evidence>
<evidence type="ECO:0000256" key="9">
    <source>
        <dbReference type="ARBA" id="ARBA00022723"/>
    </source>
</evidence>
<dbReference type="GO" id="GO:0009423">
    <property type="term" value="P:chorismate biosynthetic process"/>
    <property type="evidence" value="ECO:0007669"/>
    <property type="project" value="UniProtKB-UniRule"/>
</dbReference>
<dbReference type="PANTHER" id="PTHR21087">
    <property type="entry name" value="SHIKIMATE KINASE"/>
    <property type="match status" value="1"/>
</dbReference>
<evidence type="ECO:0000313" key="18">
    <source>
        <dbReference type="Proteomes" id="UP000003042"/>
    </source>
</evidence>
<evidence type="ECO:0000256" key="15">
    <source>
        <dbReference type="ARBA" id="ARBA00048567"/>
    </source>
</evidence>
<evidence type="ECO:0000256" key="3">
    <source>
        <dbReference type="ARBA" id="ARBA00004842"/>
    </source>
</evidence>
<dbReference type="PROSITE" id="PS01128">
    <property type="entry name" value="SHIKIMATE_KINASE"/>
    <property type="match status" value="1"/>
</dbReference>
<evidence type="ECO:0000256" key="13">
    <source>
        <dbReference type="ARBA" id="ARBA00022842"/>
    </source>
</evidence>
<evidence type="ECO:0000256" key="16">
    <source>
        <dbReference type="HAMAP-Rule" id="MF_00109"/>
    </source>
</evidence>
<comment type="function">
    <text evidence="1 16">Catalyzes the specific phosphorylation of the 3-hydroxyl group of shikimic acid using ATP as a cosubstrate.</text>
</comment>
<keyword evidence="14 16" id="KW-0057">Aromatic amino acid biosynthesis</keyword>
<keyword evidence="6 16" id="KW-0963">Cytoplasm</keyword>
<feature type="binding site" evidence="16">
    <location>
        <position position="188"/>
    </location>
    <ligand>
        <name>ATP</name>
        <dbReference type="ChEBI" id="CHEBI:30616"/>
    </ligand>
</feature>
<dbReference type="HAMAP" id="MF_00109">
    <property type="entry name" value="Shikimate_kinase"/>
    <property type="match status" value="1"/>
</dbReference>
<evidence type="ECO:0000256" key="11">
    <source>
        <dbReference type="ARBA" id="ARBA00022777"/>
    </source>
</evidence>